<feature type="region of interest" description="Disordered" evidence="1">
    <location>
        <begin position="869"/>
        <end position="890"/>
    </location>
</feature>
<name>A0A5B1LF01_9ACTN</name>
<organism evidence="2 3">
    <name type="scientific">Nocardioides humilatus</name>
    <dbReference type="NCBI Taxonomy" id="2607660"/>
    <lineage>
        <taxon>Bacteria</taxon>
        <taxon>Bacillati</taxon>
        <taxon>Actinomycetota</taxon>
        <taxon>Actinomycetes</taxon>
        <taxon>Propionibacteriales</taxon>
        <taxon>Nocardioidaceae</taxon>
        <taxon>Nocardioides</taxon>
    </lineage>
</organism>
<reference evidence="2 3" key="1">
    <citation type="submission" date="2019-09" db="EMBL/GenBank/DDBJ databases">
        <title>Nocardioides panacisoli sp. nov., isolated from the soil of a ginseng field.</title>
        <authorList>
            <person name="Cho C."/>
        </authorList>
    </citation>
    <scope>NUCLEOTIDE SEQUENCE [LARGE SCALE GENOMIC DNA]</scope>
    <source>
        <strain evidence="2 3">BN130099</strain>
    </source>
</reference>
<gene>
    <name evidence="2" type="ORF">F0U44_12235</name>
</gene>
<dbReference type="Proteomes" id="UP000325003">
    <property type="component" value="Unassembled WGS sequence"/>
</dbReference>
<reference evidence="2 3" key="2">
    <citation type="submission" date="2019-09" db="EMBL/GenBank/DDBJ databases">
        <authorList>
            <person name="Jin C."/>
        </authorList>
    </citation>
    <scope>NUCLEOTIDE SEQUENCE [LARGE SCALE GENOMIC DNA]</scope>
    <source>
        <strain evidence="2 3">BN130099</strain>
    </source>
</reference>
<evidence type="ECO:0000256" key="1">
    <source>
        <dbReference type="SAM" id="MobiDB-lite"/>
    </source>
</evidence>
<proteinExistence type="predicted"/>
<protein>
    <submittedName>
        <fullName evidence="2">Uncharacterized protein</fullName>
    </submittedName>
</protein>
<keyword evidence="3" id="KW-1185">Reference proteome</keyword>
<evidence type="ECO:0000313" key="3">
    <source>
        <dbReference type="Proteomes" id="UP000325003"/>
    </source>
</evidence>
<sequence>MGGLQSGGGTSAVAASAHAGCARFRMTDPFLTRKTRKGLAEHLGAADFGAGIPEARWMRAMTFEVLVHSDRFVSELLTKAIGQLGLPRPKQVARADCGGSVANTAKALKDAHLKASFAETATMISALGVPYLRLEDESATAVQPDFAIACPRTEGDRVVGSWLIMGDAKDYERVRSRIDDGRMLKGFLQVALGAESAAEWSALPTGMIVHPSGALAVPRNAFLQPEAVVEELDDHRTEVRTRAEERLAAKDDLGDDRPSEEELASYVAHLEATFDPASCATCNLYRYCRNELRTAGDPLSELTEIGIPRLIRPAVVGILDDTGEIGASVPESVIAQVTATATGIPVWTDSARTDPAGLPGTIEVVLAKADSAALGVHGIALRRVGRAGDEEWIVRTYTDPQSPLTRRSLMEVIGTAIESCLAEALGPIHLVVPDRPTADLLATAADSLAGVELSRLRWQRDLDMGRIPLTFDGEEATMPDPLDHVERVAVSFLLEEDRARAMSLRSPIVILREVVAAHLVPGGPAGDAGRLDYLLTWAEATADASLDHRVVSDDHRERQETPGARLSNQVSDALHNARKRGDEERYRDLVRNALAYRVEVVERARSVLSQIPISRVRAIHLALELDAQVVWGRRLALQASDLVRFSRTYRFWRNAQVDMLDADARCREHLITLADTSYARDRAIDAGVRELALATVVGLAPVRLDVRSRRLVEGTSVVAIHVNDDPVLERGTTDLKIQAGSFKFGQMSLGPLTAIAGEDALEWSPNLPLDLAIGDQLVLADLAWFGKPFRSGHEIAVGRPSVDSKVAPKQDCELSSYDADPAGHQWCCKPHRVAEGEWADTLAERRANGQLNPEVWPPLVDEERFDVGDGDLPEIDPGPVPDGMTIDTME</sequence>
<accession>A0A5B1LF01</accession>
<dbReference type="EMBL" id="VUJV01000003">
    <property type="protein sequence ID" value="KAA1419212.1"/>
    <property type="molecule type" value="Genomic_DNA"/>
</dbReference>
<comment type="caution">
    <text evidence="2">The sequence shown here is derived from an EMBL/GenBank/DDBJ whole genome shotgun (WGS) entry which is preliminary data.</text>
</comment>
<dbReference type="AlphaFoldDB" id="A0A5B1LF01"/>
<dbReference type="RefSeq" id="WP_149728547.1">
    <property type="nucleotide sequence ID" value="NZ_VUJV01000003.1"/>
</dbReference>
<evidence type="ECO:0000313" key="2">
    <source>
        <dbReference type="EMBL" id="KAA1419212.1"/>
    </source>
</evidence>